<dbReference type="SUPFAM" id="SSF53756">
    <property type="entry name" value="UDP-Glycosyltransferase/glycogen phosphorylase"/>
    <property type="match status" value="1"/>
</dbReference>
<dbReference type="AlphaFoldDB" id="A0A917E8A0"/>
<sequence>MSVMPRHDHIPAARPLLIVFSHLRWDFVYQRPQHLLGRAARDFDICFIEEPLFDSNASGFREIGTPEGVCVIQPLLADGVDHQAAIEHQCMVARTIAARAGTRPLYLWFYTPMALAFARDISADLILFDKMDELSAFDFAPPELHAAEADLMARADLVFTGGASLQRVAEGRNPEVHCFPSSIDAAHFGQARTAGPADPHLENIPHPRIGFFGVIDERIDQPLIAAVAALRPDWQFIMIGPTAKIDPAQLPNAPNIHWLGMRGYAELPSYMAHWDLGWMPFARNSATRFISPTKTPEFLAAGLPLMSTSITDVVEPYGRLGLVQIADEAAAMVAAGDRLLAANDRTARLAAVDARLEGNSWDTTWAAMRALIHNAAAPSARSAAAPATREVMNAN</sequence>
<dbReference type="Gene3D" id="3.40.50.2000">
    <property type="entry name" value="Glycogen Phosphorylase B"/>
    <property type="match status" value="1"/>
</dbReference>
<evidence type="ECO:0000313" key="1">
    <source>
        <dbReference type="EMBL" id="GGE13921.1"/>
    </source>
</evidence>
<reference evidence="1" key="2">
    <citation type="submission" date="2020-09" db="EMBL/GenBank/DDBJ databases">
        <authorList>
            <person name="Sun Q."/>
            <person name="Zhou Y."/>
        </authorList>
    </citation>
    <scope>NUCLEOTIDE SEQUENCE</scope>
    <source>
        <strain evidence="1">CGMCC 1.15519</strain>
    </source>
</reference>
<comment type="caution">
    <text evidence="1">The sequence shown here is derived from an EMBL/GenBank/DDBJ whole genome shotgun (WGS) entry which is preliminary data.</text>
</comment>
<organism evidence="1 2">
    <name type="scientific">Sandarakinorhabdus glacialis</name>
    <dbReference type="NCBI Taxonomy" id="1614636"/>
    <lineage>
        <taxon>Bacteria</taxon>
        <taxon>Pseudomonadati</taxon>
        <taxon>Pseudomonadota</taxon>
        <taxon>Alphaproteobacteria</taxon>
        <taxon>Sphingomonadales</taxon>
        <taxon>Sphingosinicellaceae</taxon>
        <taxon>Sandarakinorhabdus</taxon>
    </lineage>
</organism>
<keyword evidence="1" id="KW-0808">Transferase</keyword>
<dbReference type="GO" id="GO:0016740">
    <property type="term" value="F:transferase activity"/>
    <property type="evidence" value="ECO:0007669"/>
    <property type="project" value="UniProtKB-KW"/>
</dbReference>
<dbReference type="RefSeq" id="WP_243450688.1">
    <property type="nucleotide sequence ID" value="NZ_BMJM01000006.1"/>
</dbReference>
<dbReference type="EMBL" id="BMJM01000006">
    <property type="protein sequence ID" value="GGE13921.1"/>
    <property type="molecule type" value="Genomic_DNA"/>
</dbReference>
<reference evidence="1" key="1">
    <citation type="journal article" date="2014" name="Int. J. Syst. Evol. Microbiol.">
        <title>Complete genome sequence of Corynebacterium casei LMG S-19264T (=DSM 44701T), isolated from a smear-ripened cheese.</title>
        <authorList>
            <consortium name="US DOE Joint Genome Institute (JGI-PGF)"/>
            <person name="Walter F."/>
            <person name="Albersmeier A."/>
            <person name="Kalinowski J."/>
            <person name="Ruckert C."/>
        </authorList>
    </citation>
    <scope>NUCLEOTIDE SEQUENCE</scope>
    <source>
        <strain evidence="1">CGMCC 1.15519</strain>
    </source>
</reference>
<keyword evidence="2" id="KW-1185">Reference proteome</keyword>
<protein>
    <submittedName>
        <fullName evidence="1">Glycosyl transferase</fullName>
    </submittedName>
</protein>
<evidence type="ECO:0000313" key="2">
    <source>
        <dbReference type="Proteomes" id="UP000635071"/>
    </source>
</evidence>
<gene>
    <name evidence="1" type="ORF">GCM10011529_20400</name>
</gene>
<name>A0A917E8A0_9SPHN</name>
<accession>A0A917E8A0</accession>
<proteinExistence type="predicted"/>
<dbReference type="Proteomes" id="UP000635071">
    <property type="component" value="Unassembled WGS sequence"/>
</dbReference>
<dbReference type="Pfam" id="PF13692">
    <property type="entry name" value="Glyco_trans_1_4"/>
    <property type="match status" value="1"/>
</dbReference>